<feature type="domain" description="Chromosome passenger complex (CPC) protein INCENP N-terminal" evidence="11">
    <location>
        <begin position="671"/>
        <end position="704"/>
    </location>
</feature>
<dbReference type="EMBL" id="CM014084">
    <property type="protein sequence ID" value="TKS73538.1"/>
    <property type="molecule type" value="Genomic_DNA"/>
</dbReference>
<proteinExistence type="inferred from homology"/>
<dbReference type="InterPro" id="IPR022006">
    <property type="entry name" value="INCENP_N"/>
</dbReference>
<evidence type="ECO:0000256" key="1">
    <source>
        <dbReference type="ARBA" id="ARBA00006768"/>
    </source>
</evidence>
<dbReference type="Gene3D" id="1.50.10.10">
    <property type="match status" value="1"/>
</dbReference>
<keyword evidence="2" id="KW-0378">Hydrolase</keyword>
<keyword evidence="13" id="KW-1185">Reference proteome</keyword>
<feature type="region of interest" description="Disordered" evidence="9">
    <location>
        <begin position="731"/>
        <end position="812"/>
    </location>
</feature>
<sequence>MSRDSDPYIFTTDTLPSDHRFLPPLANGLLGWRVYNSIMHMGGVYNGEGGRCHRADVPCPLAVKVETEEPAQHTYGLDTHTGVFTHTAVSASVTFSQSLYSHRYYPNLMVMEVLLVRQVTSEEPVTVKLVSSFKPQSKDIVFESGPDYKGGRHIRGKTNSAEFPGGSCPVVHLIWTPIPSTLTLTPEQSQSRWGFILIAANSLDTAESAFDEGLNLMASGDLRPSHEKAWKELWLQSKVETTGSESLCKALIGCMFYLLSAFPSIHDTSSSFGGVSPGGLSNGGDGQDYWGHVFWDQDIWMYPGIALFYPRLARSVLEYRVGTIDGAKDNAQKQGYKGIKFPWESAVSGREVCPEDIYGQQEIHINGDVTLAFQHYLYLTEDLAMFTEGRGSEVIYGVADYWVSRVSWNPEDQKYHLLGVMPPDEYYYNVNNSVYTNTVAKFSLQFAVELAALLQHPAPKEWQEVAEHLKIPFDQESQYHPEYDGYIKGHPVKQADTVMLGYPLGLPMTPEVRRNDLEAYEPITDPQGPAMTWGMFAIGWLELGEAERAHTLLQKCFKNIQGPFQVWSESSDGTGAVNFLTGMGGFLQAVLFGYTGFRVQKDCLAFSPLLPNDISELCIRGVNYLGNQMDWLLRRDEICIILREQESSTSKSYDLQVVLKASGTKIPLTAVRSLMQMFDGKAQEFISDIDNVHMVWLEEIQQEANRMFSRFSKGKRSNLRGSSVKSLNFIAEEGTTPEASTSEADTTTQPKRTTRKNKQTKPEVAESVSQSPQRQTEEEEEEEKTDKSHDADVQPDSMCGTTQSPPKIPSPDIVVNISPAERLSAELAKKLESSPGRTAAKIAIADTTRRSRRSSVRCSLKLRHSLAGLRHSMTQESIRRASRRSMLKRRESRMGNSTCSNNIDADSCMDSAEEEDKEASRQSTKRKAPDTVEESPTKRFSPPKKSQSAIRPNMKSFLHTVQKNQLLMMTPNSLGRTAVIKSFIKHTTPMKIDSKTKERYKLEALKKKQEQEEERMKKMEEDKKKKQEELKRKRDERLRRVFEAKVKEEQKEEEKKKKIEQKMAQIDEKNDKRQAEEKAKKKVAVKRQEELELKKKLEEEAKRKKIQQAEEEKRQQELLAKKKAEEEEQRARKLAEARRALELKREQERERDRRAGEGTTSCY</sequence>
<dbReference type="FunFam" id="2.60.420.10:FF:000003">
    <property type="entry name" value="Protein-glucosylgalactosylhydroxylysine glucosidase"/>
    <property type="match status" value="1"/>
</dbReference>
<dbReference type="PANTHER" id="PTHR11051">
    <property type="entry name" value="GLYCOSYL HYDROLASE-RELATED"/>
    <property type="match status" value="1"/>
</dbReference>
<evidence type="ECO:0000313" key="13">
    <source>
        <dbReference type="Proteomes" id="UP000298787"/>
    </source>
</evidence>
<dbReference type="STRING" id="240159.A0A4U5UH90"/>
<evidence type="ECO:0000256" key="3">
    <source>
        <dbReference type="ARBA" id="ARBA00023295"/>
    </source>
</evidence>
<feature type="compositionally biased region" description="Polar residues" evidence="9">
    <location>
        <begin position="737"/>
        <end position="751"/>
    </location>
</feature>
<dbReference type="AlphaFoldDB" id="A0A4U5UH90"/>
<evidence type="ECO:0000256" key="8">
    <source>
        <dbReference type="ARBA" id="ARBA00079982"/>
    </source>
</evidence>
<evidence type="ECO:0000313" key="12">
    <source>
        <dbReference type="EMBL" id="TKS73538.1"/>
    </source>
</evidence>
<evidence type="ECO:0000256" key="9">
    <source>
        <dbReference type="SAM" id="MobiDB-lite"/>
    </source>
</evidence>
<dbReference type="GO" id="GO:0005975">
    <property type="term" value="P:carbohydrate metabolic process"/>
    <property type="evidence" value="ECO:0007669"/>
    <property type="project" value="InterPro"/>
</dbReference>
<comment type="catalytic activity">
    <reaction evidence="4">
        <text>(5R)-5-O-[alpha-D-glucosyl-(1-&gt;2)-beta-D-galactosyl]-5-hydroxy-L-lysyl-[collagen] + H2O = (5R)-5-O-(beta-D-galactosyl)-5-hydroxy-L-lysyl-[collagen] + D-glucose</text>
        <dbReference type="Rhea" id="RHEA:11068"/>
        <dbReference type="Rhea" id="RHEA-COMP:12753"/>
        <dbReference type="Rhea" id="RHEA-COMP:12754"/>
        <dbReference type="ChEBI" id="CHEBI:4167"/>
        <dbReference type="ChEBI" id="CHEBI:15377"/>
        <dbReference type="ChEBI" id="CHEBI:133443"/>
        <dbReference type="ChEBI" id="CHEBI:133452"/>
        <dbReference type="EC" id="3.2.1.107"/>
    </reaction>
</comment>
<feature type="domain" description="Glycoside hydrolase family 65 central catalytic" evidence="10">
    <location>
        <begin position="266"/>
        <end position="488"/>
    </location>
</feature>
<dbReference type="InterPro" id="IPR012341">
    <property type="entry name" value="6hp_glycosidase-like_sf"/>
</dbReference>
<evidence type="ECO:0000259" key="11">
    <source>
        <dbReference type="Pfam" id="PF12178"/>
    </source>
</evidence>
<gene>
    <name evidence="12" type="ORF">D9C73_007617</name>
</gene>
<feature type="region of interest" description="Disordered" evidence="9">
    <location>
        <begin position="872"/>
        <end position="951"/>
    </location>
</feature>
<dbReference type="InterPro" id="IPR008928">
    <property type="entry name" value="6-hairpin_glycosidase_sf"/>
</dbReference>
<dbReference type="Pfam" id="PF12178">
    <property type="entry name" value="INCENP_N"/>
    <property type="match status" value="1"/>
</dbReference>
<dbReference type="GO" id="GO:0005829">
    <property type="term" value="C:cytosol"/>
    <property type="evidence" value="ECO:0007669"/>
    <property type="project" value="TreeGrafter"/>
</dbReference>
<feature type="region of interest" description="Disordered" evidence="9">
    <location>
        <begin position="1006"/>
        <end position="1163"/>
    </location>
</feature>
<dbReference type="PANTHER" id="PTHR11051:SF8">
    <property type="entry name" value="PROTEIN-GLUCOSYLGALACTOSYLHYDROXYLYSINE GLUCOSIDASE"/>
    <property type="match status" value="1"/>
</dbReference>
<feature type="compositionally biased region" description="Basic and acidic residues" evidence="9">
    <location>
        <begin position="1006"/>
        <end position="1079"/>
    </location>
</feature>
<accession>A0A4U5UH90</accession>
<reference evidence="12 13" key="1">
    <citation type="submission" date="2019-01" db="EMBL/GenBank/DDBJ databases">
        <title>Genome Assembly of Collichthys lucidus.</title>
        <authorList>
            <person name="Cai M."/>
            <person name="Xiao S."/>
        </authorList>
    </citation>
    <scope>NUCLEOTIDE SEQUENCE [LARGE SCALE GENOMIC DNA]</scope>
    <source>
        <strain evidence="12">JT15FE1705JMU</strain>
        <tissue evidence="12">Muscle</tissue>
    </source>
</reference>
<name>A0A4U5UH90_COLLU</name>
<dbReference type="Gene3D" id="1.20.5.3600">
    <property type="match status" value="1"/>
</dbReference>
<evidence type="ECO:0000256" key="4">
    <source>
        <dbReference type="ARBA" id="ARBA00051415"/>
    </source>
</evidence>
<feature type="compositionally biased region" description="Polar residues" evidence="9">
    <location>
        <begin position="894"/>
        <end position="904"/>
    </location>
</feature>
<evidence type="ECO:0000256" key="7">
    <source>
        <dbReference type="ARBA" id="ARBA00071505"/>
    </source>
</evidence>
<dbReference type="EC" id="3.2.1.107" evidence="6"/>
<dbReference type="FunFam" id="1.50.10.10:FF:000023">
    <property type="entry name" value="Protein-glucosylgalactosylhydroxylysine glucosidase"/>
    <property type="match status" value="1"/>
</dbReference>
<evidence type="ECO:0000256" key="5">
    <source>
        <dbReference type="ARBA" id="ARBA00053339"/>
    </source>
</evidence>
<organism evidence="12 13">
    <name type="scientific">Collichthys lucidus</name>
    <name type="common">Big head croaker</name>
    <name type="synonym">Sciaena lucida</name>
    <dbReference type="NCBI Taxonomy" id="240159"/>
    <lineage>
        <taxon>Eukaryota</taxon>
        <taxon>Metazoa</taxon>
        <taxon>Chordata</taxon>
        <taxon>Craniata</taxon>
        <taxon>Vertebrata</taxon>
        <taxon>Euteleostomi</taxon>
        <taxon>Actinopterygii</taxon>
        <taxon>Neopterygii</taxon>
        <taxon>Teleostei</taxon>
        <taxon>Neoteleostei</taxon>
        <taxon>Acanthomorphata</taxon>
        <taxon>Eupercaria</taxon>
        <taxon>Sciaenidae</taxon>
        <taxon>Collichthys</taxon>
    </lineage>
</organism>
<keyword evidence="3" id="KW-0326">Glycosidase</keyword>
<protein>
    <recommendedName>
        <fullName evidence="7">Protein-glucosylgalactosylhydroxylysine glucosidase</fullName>
        <ecNumber evidence="6">3.2.1.107</ecNumber>
    </recommendedName>
    <alternativeName>
        <fullName evidence="8">Acid trehalase-like protein 1</fullName>
    </alternativeName>
</protein>
<dbReference type="SUPFAM" id="SSF48208">
    <property type="entry name" value="Six-hairpin glycosidases"/>
    <property type="match status" value="1"/>
</dbReference>
<feature type="compositionally biased region" description="Basic and acidic residues" evidence="9">
    <location>
        <begin position="1086"/>
        <end position="1156"/>
    </location>
</feature>
<evidence type="ECO:0000256" key="2">
    <source>
        <dbReference type="ARBA" id="ARBA00022801"/>
    </source>
</evidence>
<evidence type="ECO:0000256" key="6">
    <source>
        <dbReference type="ARBA" id="ARBA00066430"/>
    </source>
</evidence>
<dbReference type="Gene3D" id="2.60.420.10">
    <property type="entry name" value="Maltose phosphorylase, domain 3"/>
    <property type="match status" value="1"/>
</dbReference>
<comment type="similarity">
    <text evidence="1">Belongs to the glycosyl hydrolase 65 family.</text>
</comment>
<dbReference type="Proteomes" id="UP000298787">
    <property type="component" value="Chromosome 7"/>
</dbReference>
<evidence type="ECO:0000259" key="10">
    <source>
        <dbReference type="Pfam" id="PF03632"/>
    </source>
</evidence>
<comment type="function">
    <text evidence="5">Catalyzes the hydrolysis of glucose from the disaccharide unit linked to hydroxylysine residues of collagen and collagen-like proteins.</text>
</comment>
<dbReference type="Pfam" id="PF03632">
    <property type="entry name" value="Glyco_hydro_65m"/>
    <property type="match status" value="1"/>
</dbReference>
<dbReference type="InterPro" id="IPR005195">
    <property type="entry name" value="Glyco_hydro_65_M"/>
</dbReference>
<dbReference type="GO" id="GO:0047402">
    <property type="term" value="F:protein-glucosylgalactosylhydroxylysine glucosidase activity"/>
    <property type="evidence" value="ECO:0007669"/>
    <property type="project" value="UniProtKB-EC"/>
</dbReference>